<comment type="subunit">
    <text evidence="10">Forms a ring-shaped head-to-tail homodimer around DNA.</text>
</comment>
<organism evidence="14 15">
    <name type="scientific">Symmachiella dynata</name>
    <dbReference type="NCBI Taxonomy" id="2527995"/>
    <lineage>
        <taxon>Bacteria</taxon>
        <taxon>Pseudomonadati</taxon>
        <taxon>Planctomycetota</taxon>
        <taxon>Planctomycetia</taxon>
        <taxon>Planctomycetales</taxon>
        <taxon>Planctomycetaceae</taxon>
        <taxon>Symmachiella</taxon>
    </lineage>
</organism>
<name>A0A517ZGH3_9PLAN</name>
<evidence type="ECO:0000256" key="2">
    <source>
        <dbReference type="ARBA" id="ARBA00010752"/>
    </source>
</evidence>
<dbReference type="RefSeq" id="WP_145373577.1">
    <property type="nucleotide sequence ID" value="NZ_CP036276.1"/>
</dbReference>
<evidence type="ECO:0000313" key="14">
    <source>
        <dbReference type="EMBL" id="QDU41549.1"/>
    </source>
</evidence>
<keyword evidence="4 10" id="KW-0963">Cytoplasm</keyword>
<comment type="subcellular location">
    <subcellularLocation>
        <location evidence="1 10">Cytoplasm</location>
    </subcellularLocation>
</comment>
<dbReference type="PANTHER" id="PTHR30478">
    <property type="entry name" value="DNA POLYMERASE III SUBUNIT BETA"/>
    <property type="match status" value="1"/>
</dbReference>
<evidence type="ECO:0000256" key="7">
    <source>
        <dbReference type="ARBA" id="ARBA00022705"/>
    </source>
</evidence>
<dbReference type="GO" id="GO:0003677">
    <property type="term" value="F:DNA binding"/>
    <property type="evidence" value="ECO:0007669"/>
    <property type="project" value="UniProtKB-UniRule"/>
</dbReference>
<feature type="domain" description="DNA polymerase III beta sliding clamp central" evidence="12">
    <location>
        <begin position="130"/>
        <end position="246"/>
    </location>
</feature>
<protein>
    <recommendedName>
        <fullName evidence="3 10">Beta sliding clamp</fullName>
    </recommendedName>
</protein>
<evidence type="ECO:0000256" key="9">
    <source>
        <dbReference type="ARBA" id="ARBA00023125"/>
    </source>
</evidence>
<dbReference type="GO" id="GO:0008408">
    <property type="term" value="F:3'-5' exonuclease activity"/>
    <property type="evidence" value="ECO:0007669"/>
    <property type="project" value="InterPro"/>
</dbReference>
<accession>A0A517ZGH3</accession>
<dbReference type="Pfam" id="PF00712">
    <property type="entry name" value="DNA_pol3_beta"/>
    <property type="match status" value="1"/>
</dbReference>
<dbReference type="Proteomes" id="UP000319383">
    <property type="component" value="Chromosome"/>
</dbReference>
<dbReference type="GO" id="GO:0006271">
    <property type="term" value="P:DNA strand elongation involved in DNA replication"/>
    <property type="evidence" value="ECO:0007669"/>
    <property type="project" value="TreeGrafter"/>
</dbReference>
<reference evidence="14 15" key="1">
    <citation type="submission" date="2019-02" db="EMBL/GenBank/DDBJ databases">
        <title>Deep-cultivation of Planctomycetes and their phenomic and genomic characterization uncovers novel biology.</title>
        <authorList>
            <person name="Wiegand S."/>
            <person name="Jogler M."/>
            <person name="Boedeker C."/>
            <person name="Pinto D."/>
            <person name="Vollmers J."/>
            <person name="Rivas-Marin E."/>
            <person name="Kohn T."/>
            <person name="Peeters S.H."/>
            <person name="Heuer A."/>
            <person name="Rast P."/>
            <person name="Oberbeckmann S."/>
            <person name="Bunk B."/>
            <person name="Jeske O."/>
            <person name="Meyerdierks A."/>
            <person name="Storesund J.E."/>
            <person name="Kallscheuer N."/>
            <person name="Luecker S."/>
            <person name="Lage O.M."/>
            <person name="Pohl T."/>
            <person name="Merkel B.J."/>
            <person name="Hornburger P."/>
            <person name="Mueller R.-W."/>
            <person name="Bruemmer F."/>
            <person name="Labrenz M."/>
            <person name="Spormann A.M."/>
            <person name="Op den Camp H."/>
            <person name="Overmann J."/>
            <person name="Amann R."/>
            <person name="Jetten M.S.M."/>
            <person name="Mascher T."/>
            <person name="Medema M.H."/>
            <person name="Devos D.P."/>
            <person name="Kaster A.-K."/>
            <person name="Ovreas L."/>
            <person name="Rohde M."/>
            <person name="Galperin M.Y."/>
            <person name="Jogler C."/>
        </authorList>
    </citation>
    <scope>NUCLEOTIDE SEQUENCE [LARGE SCALE GENOMIC DNA]</scope>
    <source>
        <strain evidence="14 15">Mal52</strain>
    </source>
</reference>
<evidence type="ECO:0000313" key="15">
    <source>
        <dbReference type="Proteomes" id="UP000319383"/>
    </source>
</evidence>
<keyword evidence="5 10" id="KW-0808">Transferase</keyword>
<dbReference type="SUPFAM" id="SSF55979">
    <property type="entry name" value="DNA clamp"/>
    <property type="match status" value="3"/>
</dbReference>
<dbReference type="PANTHER" id="PTHR30478:SF0">
    <property type="entry name" value="BETA SLIDING CLAMP"/>
    <property type="match status" value="1"/>
</dbReference>
<dbReference type="InterPro" id="IPR022635">
    <property type="entry name" value="DNA_polIII_beta_C"/>
</dbReference>
<dbReference type="CDD" id="cd00140">
    <property type="entry name" value="beta_clamp"/>
    <property type="match status" value="1"/>
</dbReference>
<dbReference type="PIRSF" id="PIRSF000804">
    <property type="entry name" value="DNA_pol_III_b"/>
    <property type="match status" value="1"/>
</dbReference>
<dbReference type="Pfam" id="PF02768">
    <property type="entry name" value="DNA_pol3_beta_3"/>
    <property type="match status" value="1"/>
</dbReference>
<dbReference type="GO" id="GO:0005737">
    <property type="term" value="C:cytoplasm"/>
    <property type="evidence" value="ECO:0007669"/>
    <property type="project" value="UniProtKB-SubCell"/>
</dbReference>
<dbReference type="AlphaFoldDB" id="A0A517ZGH3"/>
<keyword evidence="8 10" id="KW-0239">DNA-directed DNA polymerase</keyword>
<keyword evidence="6 10" id="KW-0548">Nucleotidyltransferase</keyword>
<feature type="domain" description="DNA polymerase III beta sliding clamp C-terminal" evidence="13">
    <location>
        <begin position="250"/>
        <end position="366"/>
    </location>
</feature>
<keyword evidence="7 10" id="KW-0235">DNA replication</keyword>
<gene>
    <name evidence="14" type="primary">dnaN</name>
    <name evidence="14" type="ORF">Mal52_00020</name>
</gene>
<dbReference type="Gene3D" id="3.10.150.10">
    <property type="entry name" value="DNA Polymerase III, subunit A, domain 2"/>
    <property type="match status" value="1"/>
</dbReference>
<dbReference type="GO" id="GO:0009360">
    <property type="term" value="C:DNA polymerase III complex"/>
    <property type="evidence" value="ECO:0007669"/>
    <property type="project" value="InterPro"/>
</dbReference>
<dbReference type="NCBIfam" id="TIGR00663">
    <property type="entry name" value="dnan"/>
    <property type="match status" value="1"/>
</dbReference>
<evidence type="ECO:0000256" key="5">
    <source>
        <dbReference type="ARBA" id="ARBA00022679"/>
    </source>
</evidence>
<sequence length="370" mass="40840">MKLTCNCAILANAFQTVSGVVPSRTPKEILKNVKLEVFENSIALIGTDQEVGIRYVIQDVDTAEAGELLLPASRIIAILRELRDDTVMLESTGDTVRIKSGHSEFELPLEDPAEFPSISEFDAENYIVVEAATIRQMIRRTIFATDTESTRYALGGILVETEGDTIKLVATDSRRLALMSASCSYQGEPPSPESPPVIPAKAMSMIERSLSDDDKEVHIAIRDNDILIRSGQSTIYSRLVEGRFPKYDAVIPKQSEVSLQLVVDPFYSAVRQAQIVTDQESRGVNFNFAPGLLSLDSRASTVGQSRVEVPISYDGPEISITFDPRFVAEFLRVLEPEKQITLELTDGESAAALKTDDGYIYVIMPLSRDR</sequence>
<evidence type="ECO:0000256" key="8">
    <source>
        <dbReference type="ARBA" id="ARBA00022932"/>
    </source>
</evidence>
<evidence type="ECO:0000256" key="6">
    <source>
        <dbReference type="ARBA" id="ARBA00022695"/>
    </source>
</evidence>
<proteinExistence type="inferred from homology"/>
<evidence type="ECO:0000256" key="4">
    <source>
        <dbReference type="ARBA" id="ARBA00022490"/>
    </source>
</evidence>
<dbReference type="Pfam" id="PF02767">
    <property type="entry name" value="DNA_pol3_beta_2"/>
    <property type="match status" value="1"/>
</dbReference>
<dbReference type="GO" id="GO:0003887">
    <property type="term" value="F:DNA-directed DNA polymerase activity"/>
    <property type="evidence" value="ECO:0007669"/>
    <property type="project" value="UniProtKB-UniRule"/>
</dbReference>
<dbReference type="EMBL" id="CP036276">
    <property type="protein sequence ID" value="QDU41549.1"/>
    <property type="molecule type" value="Genomic_DNA"/>
</dbReference>
<evidence type="ECO:0000256" key="3">
    <source>
        <dbReference type="ARBA" id="ARBA00021035"/>
    </source>
</evidence>
<dbReference type="InterPro" id="IPR022637">
    <property type="entry name" value="DNA_polIII_beta_cen"/>
</dbReference>
<comment type="function">
    <text evidence="10">Confers DNA tethering and processivity to DNA polymerases and other proteins. Acts as a clamp, forming a ring around DNA (a reaction catalyzed by the clamp-loading complex) which diffuses in an ATP-independent manner freely and bidirectionally along dsDNA. Initially characterized for its ability to contact the catalytic subunit of DNA polymerase III (Pol III), a complex, multichain enzyme responsible for most of the replicative synthesis in bacteria; Pol III exhibits 3'-5' exonuclease proofreading activity. The beta chain is required for initiation of replication as well as for processivity of DNA replication.</text>
</comment>
<evidence type="ECO:0000259" key="11">
    <source>
        <dbReference type="Pfam" id="PF00712"/>
    </source>
</evidence>
<dbReference type="InterPro" id="IPR022634">
    <property type="entry name" value="DNA_polIII_beta_N"/>
</dbReference>
<comment type="similarity">
    <text evidence="2 10">Belongs to the beta sliding clamp family.</text>
</comment>
<dbReference type="InterPro" id="IPR046938">
    <property type="entry name" value="DNA_clamp_sf"/>
</dbReference>
<keyword evidence="15" id="KW-1185">Reference proteome</keyword>
<evidence type="ECO:0000256" key="10">
    <source>
        <dbReference type="PIRNR" id="PIRNR000804"/>
    </source>
</evidence>
<evidence type="ECO:0000256" key="1">
    <source>
        <dbReference type="ARBA" id="ARBA00004496"/>
    </source>
</evidence>
<dbReference type="Gene3D" id="3.70.10.10">
    <property type="match status" value="1"/>
</dbReference>
<evidence type="ECO:0000259" key="13">
    <source>
        <dbReference type="Pfam" id="PF02768"/>
    </source>
</evidence>
<evidence type="ECO:0000259" key="12">
    <source>
        <dbReference type="Pfam" id="PF02767"/>
    </source>
</evidence>
<dbReference type="KEGG" id="sdyn:Mal52_00020"/>
<dbReference type="SMART" id="SM00480">
    <property type="entry name" value="POL3Bc"/>
    <property type="match status" value="1"/>
</dbReference>
<dbReference type="InterPro" id="IPR001001">
    <property type="entry name" value="DNA_polIII_beta"/>
</dbReference>
<feature type="domain" description="DNA polymerase III beta sliding clamp N-terminal" evidence="11">
    <location>
        <begin position="1"/>
        <end position="118"/>
    </location>
</feature>
<keyword evidence="9" id="KW-0238">DNA-binding</keyword>